<reference evidence="4 5" key="1">
    <citation type="submission" date="2020-06" db="EMBL/GenBank/DDBJ databases">
        <title>Transcriptomic and genomic resources for Thalictrum thalictroides and T. hernandezii: Facilitating candidate gene discovery in an emerging model plant lineage.</title>
        <authorList>
            <person name="Arias T."/>
            <person name="Riano-Pachon D.M."/>
            <person name="Di Stilio V.S."/>
        </authorList>
    </citation>
    <scope>NUCLEOTIDE SEQUENCE [LARGE SCALE GENOMIC DNA]</scope>
    <source>
        <strain evidence="5">cv. WT478/WT964</strain>
        <tissue evidence="4">Leaves</tissue>
    </source>
</reference>
<comment type="similarity">
    <text evidence="2">Belongs to the AB hydrolase superfamily. Epoxide hydrolase family.</text>
</comment>
<keyword evidence="1 4" id="KW-0378">Hydrolase</keyword>
<dbReference type="SUPFAM" id="SSF53474">
    <property type="entry name" value="alpha/beta-Hydrolases"/>
    <property type="match status" value="1"/>
</dbReference>
<dbReference type="EMBL" id="JABWDY010026667">
    <property type="protein sequence ID" value="KAF5188515.1"/>
    <property type="molecule type" value="Genomic_DNA"/>
</dbReference>
<dbReference type="InterPro" id="IPR000639">
    <property type="entry name" value="Epox_hydrolase-like"/>
</dbReference>
<protein>
    <submittedName>
        <fullName evidence="4">Epoxide hydrolase</fullName>
    </submittedName>
</protein>
<dbReference type="Pfam" id="PF00561">
    <property type="entry name" value="Abhydrolase_1"/>
    <property type="match status" value="1"/>
</dbReference>
<dbReference type="Gene3D" id="3.40.50.1820">
    <property type="entry name" value="alpha/beta hydrolase"/>
    <property type="match status" value="1"/>
</dbReference>
<dbReference type="GO" id="GO:0016787">
    <property type="term" value="F:hydrolase activity"/>
    <property type="evidence" value="ECO:0007669"/>
    <property type="project" value="UniProtKB-KW"/>
</dbReference>
<dbReference type="Proteomes" id="UP000554482">
    <property type="component" value="Unassembled WGS sequence"/>
</dbReference>
<dbReference type="PRINTS" id="PR00412">
    <property type="entry name" value="EPOXHYDRLASE"/>
</dbReference>
<dbReference type="InterPro" id="IPR000073">
    <property type="entry name" value="AB_hydrolase_1"/>
</dbReference>
<dbReference type="PANTHER" id="PTHR43329">
    <property type="entry name" value="EPOXIDE HYDROLASE"/>
    <property type="match status" value="1"/>
</dbReference>
<evidence type="ECO:0000256" key="2">
    <source>
        <dbReference type="ARBA" id="ARBA00038334"/>
    </source>
</evidence>
<evidence type="ECO:0000256" key="1">
    <source>
        <dbReference type="ARBA" id="ARBA00022801"/>
    </source>
</evidence>
<name>A0A7J6VWF8_THATH</name>
<organism evidence="4 5">
    <name type="scientific">Thalictrum thalictroides</name>
    <name type="common">Rue-anemone</name>
    <name type="synonym">Anemone thalictroides</name>
    <dbReference type="NCBI Taxonomy" id="46969"/>
    <lineage>
        <taxon>Eukaryota</taxon>
        <taxon>Viridiplantae</taxon>
        <taxon>Streptophyta</taxon>
        <taxon>Embryophyta</taxon>
        <taxon>Tracheophyta</taxon>
        <taxon>Spermatophyta</taxon>
        <taxon>Magnoliopsida</taxon>
        <taxon>Ranunculales</taxon>
        <taxon>Ranunculaceae</taxon>
        <taxon>Thalictroideae</taxon>
        <taxon>Thalictrum</taxon>
    </lineage>
</organism>
<gene>
    <name evidence="4" type="ORF">FRX31_021899</name>
</gene>
<feature type="domain" description="AB hydrolase-1" evidence="3">
    <location>
        <begin position="27"/>
        <end position="295"/>
    </location>
</feature>
<dbReference type="InterPro" id="IPR029058">
    <property type="entry name" value="AB_hydrolase_fold"/>
</dbReference>
<dbReference type="OrthoDB" id="7130006at2759"/>
<evidence type="ECO:0000259" key="3">
    <source>
        <dbReference type="Pfam" id="PF00561"/>
    </source>
</evidence>
<comment type="caution">
    <text evidence="4">The sequence shown here is derived from an EMBL/GenBank/DDBJ whole genome shotgun (WGS) entry which is preliminary data.</text>
</comment>
<evidence type="ECO:0000313" key="4">
    <source>
        <dbReference type="EMBL" id="KAF5188515.1"/>
    </source>
</evidence>
<keyword evidence="5" id="KW-1185">Reference proteome</keyword>
<evidence type="ECO:0000313" key="5">
    <source>
        <dbReference type="Proteomes" id="UP000554482"/>
    </source>
</evidence>
<dbReference type="PRINTS" id="PR00111">
    <property type="entry name" value="ABHYDROLASE"/>
</dbReference>
<dbReference type="AlphaFoldDB" id="A0A7J6VWF8"/>
<accession>A0A7J6VWF8</accession>
<sequence length="311" mass="34812">MDQIQHKYVDIKGLKLHVAEIGTGDKVVLFLHGFPEIWYSWRYQMIAAAKAGYRAIAIDFRGYGESEIPSEPEKASFNDFVEDVVGILDFLEIPKVFIVGKDFGAQVVYTLAILHPERVLGVVTLGIPFIPAALVGQLYSALPQGFYIMRWMFPGRAEADFGRFDVKTVIKKIYILFSGSTVPIAEENQEIMDLIDSSAPLPSWFKEEDLSAYAALYEKSGFSTPLTVPYRSRPVDLGEVAEHVSAPTLLIMGGSDYFYKFPGMEQYLTSGAVKHFVPNLDVTVVEDGSHFVQEQFPDLVNEHILSFLGKH</sequence>
<proteinExistence type="inferred from homology"/>